<dbReference type="InterPro" id="IPR029058">
    <property type="entry name" value="AB_hydrolase_fold"/>
</dbReference>
<evidence type="ECO:0000313" key="4">
    <source>
        <dbReference type="Proteomes" id="UP001359886"/>
    </source>
</evidence>
<gene>
    <name evidence="3" type="ORF">V3330_01690</name>
</gene>
<keyword evidence="4" id="KW-1185">Reference proteome</keyword>
<dbReference type="RefSeq" id="WP_354693643.1">
    <property type="nucleotide sequence ID" value="NZ_JAZHOG010000001.1"/>
</dbReference>
<accession>A0AAW9RC53</accession>
<reference evidence="3 4" key="1">
    <citation type="submission" date="2024-02" db="EMBL/GenBank/DDBJ databases">
        <title>A novel Wenzhouxiangellaceae bacterium, isolated from coastal sediments.</title>
        <authorList>
            <person name="Du Z.-J."/>
            <person name="Ye Y.-Q."/>
            <person name="Zhang X.-Y."/>
        </authorList>
    </citation>
    <scope>NUCLEOTIDE SEQUENCE [LARGE SCALE GENOMIC DNA]</scope>
    <source>
        <strain evidence="3 4">CH-27</strain>
    </source>
</reference>
<sequence length="313" mass="33422">MKFDPAKIDPELRAGLANQPQGLDKLTRDTVMQVRAERARMFQPVSTPAVSTTEHQVPTQSGSVRVIVYRPSAQATSDTPAPGVLWVHGGGYVLGTAEDDRALKIAQQIDAVVVSVDYRLAPENPFPAGVEDCHASLLWMVDEALALGIDPQRIAIAGQSGGGGMAAGLALLNRDRSGPALALQLLLYPMIDNLHDTASGSIEDHPVWNRKTSLDAWEMYLNGAPGTAASPYAAAARAQDLTGLPPACICVGAEDLFRDECIDYARRLMAAGVAVELAVFPGLYHGGDLFVPEAKISQRLQRSFLRSLADALD</sequence>
<dbReference type="InterPro" id="IPR013094">
    <property type="entry name" value="AB_hydrolase_3"/>
</dbReference>
<dbReference type="GO" id="GO:0016787">
    <property type="term" value="F:hydrolase activity"/>
    <property type="evidence" value="ECO:0007669"/>
    <property type="project" value="UniProtKB-KW"/>
</dbReference>
<evidence type="ECO:0000313" key="3">
    <source>
        <dbReference type="EMBL" id="MEJ8566323.1"/>
    </source>
</evidence>
<name>A0AAW9RC53_9GAMM</name>
<dbReference type="InterPro" id="IPR050300">
    <property type="entry name" value="GDXG_lipolytic_enzyme"/>
</dbReference>
<dbReference type="Proteomes" id="UP001359886">
    <property type="component" value="Unassembled WGS sequence"/>
</dbReference>
<protein>
    <submittedName>
        <fullName evidence="3">Alpha/beta hydrolase</fullName>
    </submittedName>
</protein>
<comment type="caution">
    <text evidence="3">The sequence shown here is derived from an EMBL/GenBank/DDBJ whole genome shotgun (WGS) entry which is preliminary data.</text>
</comment>
<organism evidence="3 4">
    <name type="scientific">Elongatibacter sediminis</name>
    <dbReference type="NCBI Taxonomy" id="3119006"/>
    <lineage>
        <taxon>Bacteria</taxon>
        <taxon>Pseudomonadati</taxon>
        <taxon>Pseudomonadota</taxon>
        <taxon>Gammaproteobacteria</taxon>
        <taxon>Chromatiales</taxon>
        <taxon>Wenzhouxiangellaceae</taxon>
        <taxon>Elongatibacter</taxon>
    </lineage>
</organism>
<dbReference type="EMBL" id="JAZHOG010000001">
    <property type="protein sequence ID" value="MEJ8566323.1"/>
    <property type="molecule type" value="Genomic_DNA"/>
</dbReference>
<dbReference type="PANTHER" id="PTHR48081:SF8">
    <property type="entry name" value="ALPHA_BETA HYDROLASE FOLD-3 DOMAIN-CONTAINING PROTEIN-RELATED"/>
    <property type="match status" value="1"/>
</dbReference>
<keyword evidence="1 3" id="KW-0378">Hydrolase</keyword>
<evidence type="ECO:0000256" key="1">
    <source>
        <dbReference type="ARBA" id="ARBA00022801"/>
    </source>
</evidence>
<dbReference type="Pfam" id="PF07859">
    <property type="entry name" value="Abhydrolase_3"/>
    <property type="match status" value="1"/>
</dbReference>
<dbReference type="AlphaFoldDB" id="A0AAW9RC53"/>
<dbReference type="Gene3D" id="3.40.50.1820">
    <property type="entry name" value="alpha/beta hydrolase"/>
    <property type="match status" value="1"/>
</dbReference>
<dbReference type="PANTHER" id="PTHR48081">
    <property type="entry name" value="AB HYDROLASE SUPERFAMILY PROTEIN C4A8.06C"/>
    <property type="match status" value="1"/>
</dbReference>
<proteinExistence type="predicted"/>
<dbReference type="SUPFAM" id="SSF53474">
    <property type="entry name" value="alpha/beta-Hydrolases"/>
    <property type="match status" value="1"/>
</dbReference>
<feature type="domain" description="Alpha/beta hydrolase fold-3" evidence="2">
    <location>
        <begin position="84"/>
        <end position="286"/>
    </location>
</feature>
<evidence type="ECO:0000259" key="2">
    <source>
        <dbReference type="Pfam" id="PF07859"/>
    </source>
</evidence>